<dbReference type="SUPFAM" id="SSF52833">
    <property type="entry name" value="Thioredoxin-like"/>
    <property type="match status" value="1"/>
</dbReference>
<dbReference type="STRING" id="229920.ADM99_01100"/>
<proteinExistence type="inferred from homology"/>
<dbReference type="CDD" id="cd03064">
    <property type="entry name" value="TRX_Fd_NuoE"/>
    <property type="match status" value="1"/>
</dbReference>
<feature type="binding site" evidence="7">
    <location>
        <position position="134"/>
    </location>
    <ligand>
        <name>[2Fe-2S] cluster</name>
        <dbReference type="ChEBI" id="CHEBI:190135"/>
    </ligand>
</feature>
<evidence type="ECO:0000256" key="4">
    <source>
        <dbReference type="ARBA" id="ARBA00023004"/>
    </source>
</evidence>
<evidence type="ECO:0000256" key="6">
    <source>
        <dbReference type="ARBA" id="ARBA00034078"/>
    </source>
</evidence>
<keyword evidence="3 7" id="KW-0479">Metal-binding</keyword>
<feature type="binding site" evidence="7">
    <location>
        <position position="98"/>
    </location>
    <ligand>
        <name>[2Fe-2S] cluster</name>
        <dbReference type="ChEBI" id="CHEBI:190135"/>
    </ligand>
</feature>
<feature type="binding site" evidence="7">
    <location>
        <position position="138"/>
    </location>
    <ligand>
        <name>[2Fe-2S] cluster</name>
        <dbReference type="ChEBI" id="CHEBI:190135"/>
    </ligand>
</feature>
<dbReference type="GO" id="GO:0051537">
    <property type="term" value="F:2 iron, 2 sulfur cluster binding"/>
    <property type="evidence" value="ECO:0007669"/>
    <property type="project" value="UniProtKB-KW"/>
</dbReference>
<dbReference type="Pfam" id="PF01257">
    <property type="entry name" value="2Fe-2S_thioredx"/>
    <property type="match status" value="1"/>
</dbReference>
<dbReference type="PIRSF" id="PIRSF000216">
    <property type="entry name" value="NADH_DH_24kDa"/>
    <property type="match status" value="1"/>
</dbReference>
<dbReference type="EMBL" id="LGCK01000002">
    <property type="protein sequence ID" value="KPL74709.1"/>
    <property type="molecule type" value="Genomic_DNA"/>
</dbReference>
<feature type="binding site" evidence="7">
    <location>
        <position position="93"/>
    </location>
    <ligand>
        <name>[2Fe-2S] cluster</name>
        <dbReference type="ChEBI" id="CHEBI:190135"/>
    </ligand>
</feature>
<dbReference type="OrthoDB" id="9807941at2"/>
<dbReference type="AlphaFoldDB" id="A0A0P6XZU6"/>
<evidence type="ECO:0000313" key="8">
    <source>
        <dbReference type="EMBL" id="KPL74709.1"/>
    </source>
</evidence>
<protein>
    <recommendedName>
        <fullName evidence="10">NADH dehydrogenase</fullName>
    </recommendedName>
</protein>
<accession>A0A0P6XZU6</accession>
<gene>
    <name evidence="8" type="ORF">ADM99_01100</name>
</gene>
<dbReference type="InterPro" id="IPR036249">
    <property type="entry name" value="Thioredoxin-like_sf"/>
</dbReference>
<evidence type="ECO:0000256" key="7">
    <source>
        <dbReference type="PIRSR" id="PIRSR000216-1"/>
    </source>
</evidence>
<dbReference type="Gene3D" id="3.40.30.10">
    <property type="entry name" value="Glutaredoxin"/>
    <property type="match status" value="1"/>
</dbReference>
<evidence type="ECO:0000256" key="3">
    <source>
        <dbReference type="ARBA" id="ARBA00022723"/>
    </source>
</evidence>
<dbReference type="PATRIC" id="fig|229920.5.peg.3034"/>
<organism evidence="8 9">
    <name type="scientific">Leptolinea tardivitalis</name>
    <dbReference type="NCBI Taxonomy" id="229920"/>
    <lineage>
        <taxon>Bacteria</taxon>
        <taxon>Bacillati</taxon>
        <taxon>Chloroflexota</taxon>
        <taxon>Anaerolineae</taxon>
        <taxon>Anaerolineales</taxon>
        <taxon>Anaerolineaceae</taxon>
        <taxon>Leptolinea</taxon>
    </lineage>
</organism>
<sequence length="171" mass="18760">MAEIKFSISSNDPLAKPELKKIIDEVIDRNKHLNGATMVVLNELQSKIGFISRPMQVYVAQRLGIPVSQVHGVVSFYSFFTTSPRGKHTVKFCLGTACYVGGIPQIIEKAKQILGVEPGQTTEDGEITLEVCRCVGACSQAPVVVIDEDLHGRVRPNKFPQLIKSIQPGQE</sequence>
<comment type="similarity">
    <text evidence="1">Belongs to the complex I 24 kDa subunit family.</text>
</comment>
<name>A0A0P6XZU6_9CHLR</name>
<dbReference type="RefSeq" id="WP_062423282.1">
    <property type="nucleotide sequence ID" value="NZ_BBYA01000014.1"/>
</dbReference>
<dbReference type="InterPro" id="IPR028431">
    <property type="entry name" value="NADP_DH_HndA-like"/>
</dbReference>
<keyword evidence="4 7" id="KW-0408">Iron</keyword>
<dbReference type="Proteomes" id="UP000050430">
    <property type="component" value="Unassembled WGS sequence"/>
</dbReference>
<keyword evidence="5 7" id="KW-0411">Iron-sulfur</keyword>
<dbReference type="InterPro" id="IPR042128">
    <property type="entry name" value="NuoE_dom"/>
</dbReference>
<evidence type="ECO:0000256" key="2">
    <source>
        <dbReference type="ARBA" id="ARBA00022714"/>
    </source>
</evidence>
<dbReference type="InterPro" id="IPR002023">
    <property type="entry name" value="NuoE-like"/>
</dbReference>
<evidence type="ECO:0000256" key="5">
    <source>
        <dbReference type="ARBA" id="ARBA00023014"/>
    </source>
</evidence>
<dbReference type="GO" id="GO:0046872">
    <property type="term" value="F:metal ion binding"/>
    <property type="evidence" value="ECO:0007669"/>
    <property type="project" value="UniProtKB-KW"/>
</dbReference>
<reference evidence="8 9" key="1">
    <citation type="submission" date="2015-07" db="EMBL/GenBank/DDBJ databases">
        <title>Genome sequence of Leptolinea tardivitalis DSM 16556.</title>
        <authorList>
            <person name="Hemp J."/>
            <person name="Ward L.M."/>
            <person name="Pace L.A."/>
            <person name="Fischer W.W."/>
        </authorList>
    </citation>
    <scope>NUCLEOTIDE SEQUENCE [LARGE SCALE GENOMIC DNA]</scope>
    <source>
        <strain evidence="8 9">YMTK-2</strain>
    </source>
</reference>
<dbReference type="PANTHER" id="PTHR43342:SF2">
    <property type="entry name" value="POTENTIAL NAD-REDUCING HYDROGENASE SUBUNIT"/>
    <property type="match status" value="1"/>
</dbReference>
<comment type="cofactor">
    <cofactor evidence="7">
        <name>[2Fe-2S] cluster</name>
        <dbReference type="ChEBI" id="CHEBI:190135"/>
    </cofactor>
    <text evidence="7">Binds 1 [2Fe-2S] cluster.</text>
</comment>
<dbReference type="GO" id="GO:0016491">
    <property type="term" value="F:oxidoreductase activity"/>
    <property type="evidence" value="ECO:0007669"/>
    <property type="project" value="InterPro"/>
</dbReference>
<dbReference type="PANTHER" id="PTHR43342">
    <property type="entry name" value="NADH-QUINONE OXIDOREDUCTASE, E SUBUNIT"/>
    <property type="match status" value="1"/>
</dbReference>
<evidence type="ECO:0008006" key="10">
    <source>
        <dbReference type="Google" id="ProtNLM"/>
    </source>
</evidence>
<evidence type="ECO:0000313" key="9">
    <source>
        <dbReference type="Proteomes" id="UP000050430"/>
    </source>
</evidence>
<dbReference type="Gene3D" id="1.10.10.1590">
    <property type="entry name" value="NADH-quinone oxidoreductase subunit E"/>
    <property type="match status" value="1"/>
</dbReference>
<comment type="caution">
    <text evidence="8">The sequence shown here is derived from an EMBL/GenBank/DDBJ whole genome shotgun (WGS) entry which is preliminary data.</text>
</comment>
<evidence type="ECO:0000256" key="1">
    <source>
        <dbReference type="ARBA" id="ARBA00010643"/>
    </source>
</evidence>
<keyword evidence="2 7" id="KW-0001">2Fe-2S</keyword>
<dbReference type="InterPro" id="IPR041921">
    <property type="entry name" value="NuoE_N"/>
</dbReference>
<comment type="cofactor">
    <cofactor evidence="6">
        <name>[2Fe-2S] cluster</name>
        <dbReference type="ChEBI" id="CHEBI:190135"/>
    </cofactor>
</comment>
<keyword evidence="9" id="KW-1185">Reference proteome</keyword>